<evidence type="ECO:0000313" key="7">
    <source>
        <dbReference type="EMBL" id="WPD18037.1"/>
    </source>
</evidence>
<feature type="binding site" evidence="3">
    <location>
        <begin position="96"/>
        <end position="98"/>
    </location>
    <ligand>
        <name>CoA</name>
        <dbReference type="ChEBI" id="CHEBI:57287"/>
    </ligand>
</feature>
<comment type="catalytic activity">
    <reaction evidence="3 5">
        <text>succinate + ATP + CoA = succinyl-CoA + ADP + phosphate</text>
        <dbReference type="Rhea" id="RHEA:17661"/>
        <dbReference type="ChEBI" id="CHEBI:30031"/>
        <dbReference type="ChEBI" id="CHEBI:30616"/>
        <dbReference type="ChEBI" id="CHEBI:43474"/>
        <dbReference type="ChEBI" id="CHEBI:57287"/>
        <dbReference type="ChEBI" id="CHEBI:57292"/>
        <dbReference type="ChEBI" id="CHEBI:456216"/>
        <dbReference type="EC" id="6.2.1.5"/>
    </reaction>
</comment>
<dbReference type="GO" id="GO:0004775">
    <property type="term" value="F:succinate-CoA ligase (ADP-forming) activity"/>
    <property type="evidence" value="ECO:0007669"/>
    <property type="project" value="UniProtKB-EC"/>
</dbReference>
<comment type="function">
    <text evidence="3 5">Succinyl-CoA synthetase functions in the citric acid cycle (TCA), coupling the hydrolysis of succinyl-CoA to the synthesis of either ATP or GTP and thus represents the only step of substrate-level phosphorylation in the TCA. The alpha subunit of the enzyme binds the substrates coenzyme A and phosphate, while succinate binding and nucleotide specificity is provided by the beta subunit.</text>
</comment>
<comment type="catalytic activity">
    <reaction evidence="3">
        <text>GTP + succinate + CoA = succinyl-CoA + GDP + phosphate</text>
        <dbReference type="Rhea" id="RHEA:22120"/>
        <dbReference type="ChEBI" id="CHEBI:30031"/>
        <dbReference type="ChEBI" id="CHEBI:37565"/>
        <dbReference type="ChEBI" id="CHEBI:43474"/>
        <dbReference type="ChEBI" id="CHEBI:57287"/>
        <dbReference type="ChEBI" id="CHEBI:57292"/>
        <dbReference type="ChEBI" id="CHEBI:58189"/>
    </reaction>
</comment>
<evidence type="ECO:0000256" key="1">
    <source>
        <dbReference type="ARBA" id="ARBA00022598"/>
    </source>
</evidence>
<dbReference type="NCBIfam" id="TIGR01019">
    <property type="entry name" value="sucCoAalpha"/>
    <property type="match status" value="1"/>
</dbReference>
<dbReference type="InterPro" id="IPR003781">
    <property type="entry name" value="CoA-bd"/>
</dbReference>
<gene>
    <name evidence="3 7" type="primary">sucD</name>
    <name evidence="7" type="ORF">Q5761_06475</name>
</gene>
<sequence>MAILIDERTRVVVQGITGHQGSFHTGQMLDYGTRVVAGVSPGKEGQEVRGVPVYDTVEAAVEKHGATASVVFVPAPFAKDAVLEALDAGIKLVVVITEHVPLHDAMEIMARARLKGATVVGPNTFGVISPGKSKIGIMPNAIYTPGRVGIVARSGTLSYEIAASLSHAGFGQSTVVGMGGDRVVGLSFIDVLKLFEQDKETEAVVLVGEIGGTAEEEAAEYIKGMSKPVVAYLAGKHAPPGKRMGHAGAIIERGRGTYQSKVEALEAAGARVAALPWQVADLVREVLR</sequence>
<dbReference type="InterPro" id="IPR017440">
    <property type="entry name" value="Cit_synth/succinyl-CoA_lig_AS"/>
</dbReference>
<dbReference type="PROSITE" id="PS00399">
    <property type="entry name" value="SUCCINYL_COA_LIG_2"/>
    <property type="match status" value="1"/>
</dbReference>
<dbReference type="Pfam" id="PF02629">
    <property type="entry name" value="CoA_binding"/>
    <property type="match status" value="1"/>
</dbReference>
<dbReference type="InterPro" id="IPR005810">
    <property type="entry name" value="CoA_lig_alpha"/>
</dbReference>
<dbReference type="SUPFAM" id="SSF51735">
    <property type="entry name" value="NAD(P)-binding Rossmann-fold domains"/>
    <property type="match status" value="1"/>
</dbReference>
<dbReference type="PANTHER" id="PTHR11117">
    <property type="entry name" value="SUCCINYL-COA LIGASE SUBUNIT ALPHA"/>
    <property type="match status" value="1"/>
</dbReference>
<dbReference type="Gene3D" id="3.40.50.720">
    <property type="entry name" value="NAD(P)-binding Rossmann-like Domain"/>
    <property type="match status" value="1"/>
</dbReference>
<proteinExistence type="inferred from homology"/>
<dbReference type="PANTHER" id="PTHR11117:SF2">
    <property type="entry name" value="SUCCINATE--COA LIGASE [ADP_GDP-FORMING] SUBUNIT ALPHA, MITOCHONDRIAL"/>
    <property type="match status" value="1"/>
</dbReference>
<evidence type="ECO:0000256" key="4">
    <source>
        <dbReference type="RuleBase" id="RU000677"/>
    </source>
</evidence>
<comment type="similarity">
    <text evidence="3 4">Belongs to the succinate/malate CoA ligase alpha subunit family.</text>
</comment>
<protein>
    <recommendedName>
        <fullName evidence="3">Succinate--CoA ligase [ADP-forming] subunit alpha</fullName>
        <ecNumber evidence="3">6.2.1.5</ecNumber>
    </recommendedName>
    <alternativeName>
        <fullName evidence="3">Succinyl-CoA synthetase subunit alpha</fullName>
        <shortName evidence="3">SCS-alpha</shortName>
    </alternativeName>
</protein>
<keyword evidence="3 5" id="KW-0816">Tricarboxylic acid cycle</keyword>
<dbReference type="EMBL" id="CP132508">
    <property type="protein sequence ID" value="WPD18037.1"/>
    <property type="molecule type" value="Genomic_DNA"/>
</dbReference>
<dbReference type="Pfam" id="PF00549">
    <property type="entry name" value="Ligase_CoA"/>
    <property type="match status" value="1"/>
</dbReference>
<dbReference type="RefSeq" id="WP_135225526.1">
    <property type="nucleotide sequence ID" value="NZ_CP132508.1"/>
</dbReference>
<feature type="binding site" evidence="3">
    <location>
        <position position="159"/>
    </location>
    <ligand>
        <name>substrate</name>
        <note>ligand shared with subunit beta</note>
    </ligand>
</feature>
<comment type="subunit">
    <text evidence="3 5">Heterotetramer of two alpha and two beta subunits.</text>
</comment>
<dbReference type="InterPro" id="IPR005811">
    <property type="entry name" value="SUCC_ACL_C"/>
</dbReference>
<keyword evidence="8" id="KW-1185">Reference proteome</keyword>
<comment type="pathway">
    <text evidence="3 5">Carbohydrate metabolism; tricarboxylic acid cycle; succinate from succinyl-CoA (ligase route): step 1/1.</text>
</comment>
<evidence type="ECO:0000256" key="3">
    <source>
        <dbReference type="HAMAP-Rule" id="MF_01988"/>
    </source>
</evidence>
<dbReference type="NCBIfam" id="NF004230">
    <property type="entry name" value="PRK05678.1"/>
    <property type="match status" value="1"/>
</dbReference>
<dbReference type="HAMAP" id="MF_01988">
    <property type="entry name" value="Succ_CoA_alpha"/>
    <property type="match status" value="1"/>
</dbReference>
<dbReference type="SMART" id="SM00881">
    <property type="entry name" value="CoA_binding"/>
    <property type="match status" value="1"/>
</dbReference>
<reference evidence="7 8" key="1">
    <citation type="submission" date="2023-08" db="EMBL/GenBank/DDBJ databases">
        <title>Genome sequence of Thermaerobacter compostii strain Ins1, a spore-forming filamentous bacterium isolated from a deep geothermal reservoir.</title>
        <authorList>
            <person name="Bregnard D."/>
            <person name="Gonzalez D."/>
            <person name="Junier P."/>
        </authorList>
    </citation>
    <scope>NUCLEOTIDE SEQUENCE [LARGE SCALE GENOMIC DNA]</scope>
    <source>
        <strain evidence="7 8">Ins1</strain>
    </source>
</reference>
<name>A0ABZ0QNF5_9FIRM</name>
<organism evidence="7 8">
    <name type="scientific">Thermaerobacter composti</name>
    <dbReference type="NCBI Taxonomy" id="554949"/>
    <lineage>
        <taxon>Bacteria</taxon>
        <taxon>Bacillati</taxon>
        <taxon>Bacillota</taxon>
        <taxon>Clostridia</taxon>
        <taxon>Eubacteriales</taxon>
        <taxon>Clostridiales Family XVII. Incertae Sedis</taxon>
        <taxon>Thermaerobacter</taxon>
    </lineage>
</organism>
<dbReference type="InterPro" id="IPR016102">
    <property type="entry name" value="Succinyl-CoA_synth-like"/>
</dbReference>
<dbReference type="Proteomes" id="UP001304683">
    <property type="component" value="Chromosome"/>
</dbReference>
<evidence type="ECO:0000259" key="6">
    <source>
        <dbReference type="SMART" id="SM00881"/>
    </source>
</evidence>
<dbReference type="PIRSF" id="PIRSF001553">
    <property type="entry name" value="SucCS_alpha"/>
    <property type="match status" value="1"/>
</dbReference>
<dbReference type="PRINTS" id="PR01798">
    <property type="entry name" value="SCOASYNTHASE"/>
</dbReference>
<dbReference type="InterPro" id="IPR036291">
    <property type="entry name" value="NAD(P)-bd_dom_sf"/>
</dbReference>
<keyword evidence="2 3" id="KW-0547">Nucleotide-binding</keyword>
<evidence type="ECO:0000313" key="8">
    <source>
        <dbReference type="Proteomes" id="UP001304683"/>
    </source>
</evidence>
<dbReference type="SUPFAM" id="SSF52210">
    <property type="entry name" value="Succinyl-CoA synthetase domains"/>
    <property type="match status" value="1"/>
</dbReference>
<feature type="domain" description="CoA-binding" evidence="6">
    <location>
        <begin position="4"/>
        <end position="100"/>
    </location>
</feature>
<accession>A0ABZ0QNF5</accession>
<evidence type="ECO:0000256" key="2">
    <source>
        <dbReference type="ARBA" id="ARBA00022741"/>
    </source>
</evidence>
<feature type="binding site" evidence="3">
    <location>
        <begin position="17"/>
        <end position="20"/>
    </location>
    <ligand>
        <name>CoA</name>
        <dbReference type="ChEBI" id="CHEBI:57287"/>
    </ligand>
</feature>
<keyword evidence="1 3" id="KW-0436">Ligase</keyword>
<feature type="binding site" evidence="3">
    <location>
        <position position="43"/>
    </location>
    <ligand>
        <name>CoA</name>
        <dbReference type="ChEBI" id="CHEBI:57287"/>
    </ligand>
</feature>
<feature type="active site" description="Tele-phosphohistidine intermediate" evidence="3">
    <location>
        <position position="246"/>
    </location>
</feature>
<dbReference type="EC" id="6.2.1.5" evidence="3"/>
<dbReference type="Gene3D" id="3.40.50.261">
    <property type="entry name" value="Succinyl-CoA synthetase domains"/>
    <property type="match status" value="1"/>
</dbReference>
<evidence type="ECO:0000256" key="5">
    <source>
        <dbReference type="RuleBase" id="RU000699"/>
    </source>
</evidence>